<dbReference type="Gene3D" id="2.60.40.640">
    <property type="match status" value="1"/>
</dbReference>
<reference evidence="2" key="1">
    <citation type="submission" date="2020-05" db="EMBL/GenBank/DDBJ databases">
        <title>Mycena genomes resolve the evolution of fungal bioluminescence.</title>
        <authorList>
            <person name="Tsai I.J."/>
        </authorList>
    </citation>
    <scope>NUCLEOTIDE SEQUENCE</scope>
    <source>
        <strain evidence="2">110903Hualien_Pintung</strain>
    </source>
</reference>
<feature type="region of interest" description="Disordered" evidence="1">
    <location>
        <begin position="426"/>
        <end position="455"/>
    </location>
</feature>
<name>A0A8H6S2S8_MYCCL</name>
<gene>
    <name evidence="2" type="ORF">HMN09_01278600</name>
</gene>
<dbReference type="OrthoDB" id="3242181at2759"/>
<dbReference type="Proteomes" id="UP000613580">
    <property type="component" value="Unassembled WGS sequence"/>
</dbReference>
<organism evidence="2 3">
    <name type="scientific">Mycena chlorophos</name>
    <name type="common">Agaric fungus</name>
    <name type="synonym">Agaricus chlorophos</name>
    <dbReference type="NCBI Taxonomy" id="658473"/>
    <lineage>
        <taxon>Eukaryota</taxon>
        <taxon>Fungi</taxon>
        <taxon>Dikarya</taxon>
        <taxon>Basidiomycota</taxon>
        <taxon>Agaricomycotina</taxon>
        <taxon>Agaricomycetes</taxon>
        <taxon>Agaricomycetidae</taxon>
        <taxon>Agaricales</taxon>
        <taxon>Marasmiineae</taxon>
        <taxon>Mycenaceae</taxon>
        <taxon>Mycena</taxon>
    </lineage>
</organism>
<protein>
    <submittedName>
        <fullName evidence="2">Uncharacterized protein</fullName>
    </submittedName>
</protein>
<proteinExistence type="predicted"/>
<feature type="region of interest" description="Disordered" evidence="1">
    <location>
        <begin position="1"/>
        <end position="37"/>
    </location>
</feature>
<accession>A0A8H6S2S8</accession>
<dbReference type="AlphaFoldDB" id="A0A8H6S2S8"/>
<dbReference type="InterPro" id="IPR014752">
    <property type="entry name" value="Arrestin-like_C"/>
</dbReference>
<evidence type="ECO:0000313" key="3">
    <source>
        <dbReference type="Proteomes" id="UP000613580"/>
    </source>
</evidence>
<keyword evidence="3" id="KW-1185">Reference proteome</keyword>
<dbReference type="EMBL" id="JACAZE010000025">
    <property type="protein sequence ID" value="KAF7290996.1"/>
    <property type="molecule type" value="Genomic_DNA"/>
</dbReference>
<sequence length="455" mass="50176">MHSSFPKPPMSTTSPPQYPLEPTYSRTPSYQAEPRSHEQRLALNIRHRPRHSGDWTKKKHDATLRLSAQEDKIDLPVYGTAGVVEGVVEITKTTHVSTVEVKVEGQLTLKEMGEGGHSTTSLCLDTVVLYIKDSNNTVCPSKLNFAFTLPTQFQYNGKNYPLPPSHSIKLSGLPGFYASIEYSVTAVINKPGSVPSIVPLVKSKRLGVNIGSTTVSTPFIYYPRTRPAARVPSPLQPGDGGFLERPDWKTYQYVLKTLPTKSNNAQDINIRLYLPPSRIFCSTESIPFHITFESNAYSLAAFLPYGPTTGKAPATKIQLMRQSTVDVREAFAAAHKNEKTDIWRVDQIGEGVFRHAGDGATWMSFSGEIAIEPPKVMGFDVVGLSVTDHILFTVTPPDVSKASFFSLRKVVPVRLTTDPYTEDGSGVNLTIPRRNTDTVSIPPSPDSLSDDHTRF</sequence>
<comment type="caution">
    <text evidence="2">The sequence shown here is derived from an EMBL/GenBank/DDBJ whole genome shotgun (WGS) entry which is preliminary data.</text>
</comment>
<evidence type="ECO:0000256" key="1">
    <source>
        <dbReference type="SAM" id="MobiDB-lite"/>
    </source>
</evidence>
<evidence type="ECO:0000313" key="2">
    <source>
        <dbReference type="EMBL" id="KAF7290996.1"/>
    </source>
</evidence>